<dbReference type="EMBL" id="MHLB01000015">
    <property type="protein sequence ID" value="OGZ02365.1"/>
    <property type="molecule type" value="Genomic_DNA"/>
</dbReference>
<comment type="caution">
    <text evidence="1">The sequence shown here is derived from an EMBL/GenBank/DDBJ whole genome shotgun (WGS) entry which is preliminary data.</text>
</comment>
<evidence type="ECO:0000313" key="1">
    <source>
        <dbReference type="EMBL" id="OGZ02365.1"/>
    </source>
</evidence>
<dbReference type="Proteomes" id="UP000178348">
    <property type="component" value="Unassembled WGS sequence"/>
</dbReference>
<proteinExistence type="predicted"/>
<organism evidence="1 2">
    <name type="scientific">Candidatus Liptonbacteria bacterium RIFCSPLOWO2_01_FULL_53_13</name>
    <dbReference type="NCBI Taxonomy" id="1798651"/>
    <lineage>
        <taxon>Bacteria</taxon>
        <taxon>Candidatus Liptoniibacteriota</taxon>
    </lineage>
</organism>
<gene>
    <name evidence="1" type="ORF">A2946_01330</name>
</gene>
<name>A0A1G2CLU3_9BACT</name>
<protein>
    <submittedName>
        <fullName evidence="1">Uncharacterized protein</fullName>
    </submittedName>
</protein>
<evidence type="ECO:0000313" key="2">
    <source>
        <dbReference type="Proteomes" id="UP000178348"/>
    </source>
</evidence>
<dbReference type="PROSITE" id="PS51257">
    <property type="entry name" value="PROKAR_LIPOPROTEIN"/>
    <property type="match status" value="1"/>
</dbReference>
<accession>A0A1G2CLU3</accession>
<reference evidence="1 2" key="1">
    <citation type="journal article" date="2016" name="Nat. Commun.">
        <title>Thousands of microbial genomes shed light on interconnected biogeochemical processes in an aquifer system.</title>
        <authorList>
            <person name="Anantharaman K."/>
            <person name="Brown C.T."/>
            <person name="Hug L.A."/>
            <person name="Sharon I."/>
            <person name="Castelle C.J."/>
            <person name="Probst A.J."/>
            <person name="Thomas B.C."/>
            <person name="Singh A."/>
            <person name="Wilkins M.J."/>
            <person name="Karaoz U."/>
            <person name="Brodie E.L."/>
            <person name="Williams K.H."/>
            <person name="Hubbard S.S."/>
            <person name="Banfield J.F."/>
        </authorList>
    </citation>
    <scope>NUCLEOTIDE SEQUENCE [LARGE SCALE GENOMIC DNA]</scope>
</reference>
<dbReference type="AlphaFoldDB" id="A0A1G2CLU3"/>
<sequence length="73" mass="7822">MTMKKFGHLREDWKLVALALAFAAIILGCYGWGILRGAASFEKAFGVQGSPKPPAGFQLEEAKKILGERGGAD</sequence>